<keyword evidence="10 12" id="KW-0234">DNA repair</keyword>
<evidence type="ECO:0000256" key="10">
    <source>
        <dbReference type="ARBA" id="ARBA00023204"/>
    </source>
</evidence>
<evidence type="ECO:0000256" key="1">
    <source>
        <dbReference type="ARBA" id="ARBA00004496"/>
    </source>
</evidence>
<dbReference type="GO" id="GO:0000731">
    <property type="term" value="P:DNA synthesis involved in DNA repair"/>
    <property type="evidence" value="ECO:0007669"/>
    <property type="project" value="TreeGrafter"/>
</dbReference>
<gene>
    <name evidence="12 15" type="primary">recF</name>
    <name evidence="15" type="ORF">IAA66_06235</name>
</gene>
<keyword evidence="8 12" id="KW-0067">ATP-binding</keyword>
<dbReference type="InterPro" id="IPR003395">
    <property type="entry name" value="RecF/RecN/SMC_N"/>
</dbReference>
<accession>A0A9D1CII9</accession>
<keyword evidence="11 12" id="KW-0742">SOS response</keyword>
<evidence type="ECO:0000313" key="16">
    <source>
        <dbReference type="Proteomes" id="UP000886819"/>
    </source>
</evidence>
<feature type="domain" description="RecF/RecN/SMC N-terminal" evidence="14">
    <location>
        <begin position="3"/>
        <end position="336"/>
    </location>
</feature>
<dbReference type="EMBL" id="DVFI01000092">
    <property type="protein sequence ID" value="HIQ63171.1"/>
    <property type="molecule type" value="Genomic_DNA"/>
</dbReference>
<evidence type="ECO:0000256" key="8">
    <source>
        <dbReference type="ARBA" id="ARBA00022840"/>
    </source>
</evidence>
<dbReference type="Proteomes" id="UP000886819">
    <property type="component" value="Unassembled WGS sequence"/>
</dbReference>
<dbReference type="InterPro" id="IPR042174">
    <property type="entry name" value="RecF_2"/>
</dbReference>
<dbReference type="GO" id="GO:0006302">
    <property type="term" value="P:double-strand break repair"/>
    <property type="evidence" value="ECO:0007669"/>
    <property type="project" value="TreeGrafter"/>
</dbReference>
<evidence type="ECO:0000259" key="14">
    <source>
        <dbReference type="Pfam" id="PF02463"/>
    </source>
</evidence>
<evidence type="ECO:0000256" key="4">
    <source>
        <dbReference type="ARBA" id="ARBA00022490"/>
    </source>
</evidence>
<keyword evidence="9 12" id="KW-0238">DNA-binding</keyword>
<dbReference type="CDD" id="cd03242">
    <property type="entry name" value="ABC_RecF"/>
    <property type="match status" value="1"/>
</dbReference>
<dbReference type="PROSITE" id="PS00617">
    <property type="entry name" value="RECF_1"/>
    <property type="match status" value="1"/>
</dbReference>
<dbReference type="GO" id="GO:0003697">
    <property type="term" value="F:single-stranded DNA binding"/>
    <property type="evidence" value="ECO:0007669"/>
    <property type="project" value="UniProtKB-UniRule"/>
</dbReference>
<dbReference type="Gene3D" id="3.40.50.300">
    <property type="entry name" value="P-loop containing nucleotide triphosphate hydrolases"/>
    <property type="match status" value="1"/>
</dbReference>
<evidence type="ECO:0000256" key="2">
    <source>
        <dbReference type="ARBA" id="ARBA00008016"/>
    </source>
</evidence>
<proteinExistence type="inferred from homology"/>
<feature type="binding site" evidence="12">
    <location>
        <begin position="30"/>
        <end position="37"/>
    </location>
    <ligand>
        <name>ATP</name>
        <dbReference type="ChEBI" id="CHEBI:30616"/>
    </ligand>
</feature>
<name>A0A9D1CII9_9FIRM</name>
<dbReference type="PANTHER" id="PTHR32182:SF0">
    <property type="entry name" value="DNA REPLICATION AND REPAIR PROTEIN RECF"/>
    <property type="match status" value="1"/>
</dbReference>
<dbReference type="InterPro" id="IPR018078">
    <property type="entry name" value="DNA-binding_RecF_CS"/>
</dbReference>
<dbReference type="GO" id="GO:0005737">
    <property type="term" value="C:cytoplasm"/>
    <property type="evidence" value="ECO:0007669"/>
    <property type="project" value="UniProtKB-SubCell"/>
</dbReference>
<keyword evidence="6 12" id="KW-0547">Nucleotide-binding</keyword>
<dbReference type="InterPro" id="IPR001238">
    <property type="entry name" value="DNA-binding_RecF"/>
</dbReference>
<keyword evidence="7 12" id="KW-0227">DNA damage</keyword>
<dbReference type="Pfam" id="PF02463">
    <property type="entry name" value="SMC_N"/>
    <property type="match status" value="1"/>
</dbReference>
<evidence type="ECO:0000256" key="3">
    <source>
        <dbReference type="ARBA" id="ARBA00020170"/>
    </source>
</evidence>
<organism evidence="15 16">
    <name type="scientific">Candidatus Avichristensenella intestinipullorum</name>
    <dbReference type="NCBI Taxonomy" id="2840693"/>
    <lineage>
        <taxon>Bacteria</taxon>
        <taxon>Bacillati</taxon>
        <taxon>Bacillota</taxon>
        <taxon>Clostridia</taxon>
        <taxon>Candidatus Avichristensenella</taxon>
    </lineage>
</organism>
<evidence type="ECO:0000256" key="12">
    <source>
        <dbReference type="HAMAP-Rule" id="MF_00365"/>
    </source>
</evidence>
<comment type="caution">
    <text evidence="15">The sequence shown here is derived from an EMBL/GenBank/DDBJ whole genome shotgun (WGS) entry which is preliminary data.</text>
</comment>
<reference evidence="15" key="1">
    <citation type="submission" date="2020-10" db="EMBL/GenBank/DDBJ databases">
        <authorList>
            <person name="Gilroy R."/>
        </authorList>
    </citation>
    <scope>NUCLEOTIDE SEQUENCE</scope>
    <source>
        <strain evidence="15">ChiHile30-977</strain>
    </source>
</reference>
<keyword evidence="5 12" id="KW-0235">DNA replication</keyword>
<protein>
    <recommendedName>
        <fullName evidence="3 12">DNA replication and repair protein RecF</fullName>
    </recommendedName>
</protein>
<dbReference type="NCBIfam" id="TIGR00611">
    <property type="entry name" value="recf"/>
    <property type="match status" value="1"/>
</dbReference>
<keyword evidence="4 12" id="KW-0963">Cytoplasm</keyword>
<comment type="subcellular location">
    <subcellularLocation>
        <location evidence="1 12 13">Cytoplasm</location>
    </subcellularLocation>
</comment>
<dbReference type="SUPFAM" id="SSF52540">
    <property type="entry name" value="P-loop containing nucleoside triphosphate hydrolases"/>
    <property type="match status" value="1"/>
</dbReference>
<evidence type="ECO:0000256" key="13">
    <source>
        <dbReference type="RuleBase" id="RU000578"/>
    </source>
</evidence>
<sequence>MVIQQLRVSGFRNYERVELSPPPGITVLYGANAQGKTNLIEAVSLCCLGRSHRTPRDAELVRWGESMAQVRIRVQRRDGPHEVGVTLSRDEGRKKAIRINGTAIERMGELMGHVNAVLFSPEDLRLVKDGPEVRRRFLDMEISQLRPAYFYALQRYARALHQRNGLLHTLREEPGHALGATLDDWDALLLEAGAQVIQRRIAYLQALEAESARIHGALSEGREALALRYAGQAEDAQTLERLLHAARGEDLRRGTTTVGPHRDDFRLLINGRDARLFASQGQQRTAALSLKLAETEVMRRMLDEPPVLLLDDVMSELDIKRRRMLLERLGGVQTLITCTDLSDLGGAKHDAAVRVENGALREETSEKESGHDTV</sequence>
<dbReference type="HAMAP" id="MF_00365">
    <property type="entry name" value="RecF"/>
    <property type="match status" value="1"/>
</dbReference>
<dbReference type="AlphaFoldDB" id="A0A9D1CII9"/>
<dbReference type="GO" id="GO:0005524">
    <property type="term" value="F:ATP binding"/>
    <property type="evidence" value="ECO:0007669"/>
    <property type="project" value="UniProtKB-UniRule"/>
</dbReference>
<evidence type="ECO:0000256" key="11">
    <source>
        <dbReference type="ARBA" id="ARBA00023236"/>
    </source>
</evidence>
<evidence type="ECO:0000313" key="15">
    <source>
        <dbReference type="EMBL" id="HIQ63171.1"/>
    </source>
</evidence>
<dbReference type="PANTHER" id="PTHR32182">
    <property type="entry name" value="DNA REPLICATION AND REPAIR PROTEIN RECF"/>
    <property type="match status" value="1"/>
</dbReference>
<evidence type="ECO:0000256" key="7">
    <source>
        <dbReference type="ARBA" id="ARBA00022763"/>
    </source>
</evidence>
<dbReference type="Gene3D" id="1.20.1050.90">
    <property type="entry name" value="RecF/RecN/SMC, N-terminal domain"/>
    <property type="match status" value="1"/>
</dbReference>
<reference evidence="15" key="2">
    <citation type="journal article" date="2021" name="PeerJ">
        <title>Extensive microbial diversity within the chicken gut microbiome revealed by metagenomics and culture.</title>
        <authorList>
            <person name="Gilroy R."/>
            <person name="Ravi A."/>
            <person name="Getino M."/>
            <person name="Pursley I."/>
            <person name="Horton D.L."/>
            <person name="Alikhan N.F."/>
            <person name="Baker D."/>
            <person name="Gharbi K."/>
            <person name="Hall N."/>
            <person name="Watson M."/>
            <person name="Adriaenssens E.M."/>
            <person name="Foster-Nyarko E."/>
            <person name="Jarju S."/>
            <person name="Secka A."/>
            <person name="Antonio M."/>
            <person name="Oren A."/>
            <person name="Chaudhuri R.R."/>
            <person name="La Ragione R."/>
            <person name="Hildebrand F."/>
            <person name="Pallen M.J."/>
        </authorList>
    </citation>
    <scope>NUCLEOTIDE SEQUENCE</scope>
    <source>
        <strain evidence="15">ChiHile30-977</strain>
    </source>
</reference>
<dbReference type="PROSITE" id="PS00618">
    <property type="entry name" value="RECF_2"/>
    <property type="match status" value="1"/>
</dbReference>
<evidence type="ECO:0000256" key="5">
    <source>
        <dbReference type="ARBA" id="ARBA00022705"/>
    </source>
</evidence>
<evidence type="ECO:0000256" key="9">
    <source>
        <dbReference type="ARBA" id="ARBA00023125"/>
    </source>
</evidence>
<dbReference type="GO" id="GO:0009432">
    <property type="term" value="P:SOS response"/>
    <property type="evidence" value="ECO:0007669"/>
    <property type="project" value="UniProtKB-UniRule"/>
</dbReference>
<evidence type="ECO:0000256" key="6">
    <source>
        <dbReference type="ARBA" id="ARBA00022741"/>
    </source>
</evidence>
<comment type="similarity">
    <text evidence="2 12 13">Belongs to the RecF family.</text>
</comment>
<dbReference type="InterPro" id="IPR027417">
    <property type="entry name" value="P-loop_NTPase"/>
</dbReference>
<dbReference type="GO" id="GO:0006260">
    <property type="term" value="P:DNA replication"/>
    <property type="evidence" value="ECO:0007669"/>
    <property type="project" value="UniProtKB-UniRule"/>
</dbReference>
<comment type="function">
    <text evidence="12 13">The RecF protein is involved in DNA metabolism; it is required for DNA replication and normal SOS inducibility. RecF binds preferentially to single-stranded, linear DNA. It also seems to bind ATP.</text>
</comment>